<dbReference type="EMBL" id="UOEY01000024">
    <property type="protein sequence ID" value="VAW36437.1"/>
    <property type="molecule type" value="Genomic_DNA"/>
</dbReference>
<reference evidence="2" key="1">
    <citation type="submission" date="2018-06" db="EMBL/GenBank/DDBJ databases">
        <authorList>
            <person name="Zhirakovskaya E."/>
        </authorList>
    </citation>
    <scope>NUCLEOTIDE SEQUENCE</scope>
</reference>
<organism evidence="2">
    <name type="scientific">hydrothermal vent metagenome</name>
    <dbReference type="NCBI Taxonomy" id="652676"/>
    <lineage>
        <taxon>unclassified sequences</taxon>
        <taxon>metagenomes</taxon>
        <taxon>ecological metagenomes</taxon>
    </lineage>
</organism>
<dbReference type="AlphaFoldDB" id="A0A3B0VDT4"/>
<proteinExistence type="predicted"/>
<gene>
    <name evidence="2" type="ORF">MNBD_DELTA04-822</name>
</gene>
<protein>
    <submittedName>
        <fullName evidence="2">Uncharacterized protein</fullName>
    </submittedName>
</protein>
<evidence type="ECO:0000256" key="1">
    <source>
        <dbReference type="SAM" id="MobiDB-lite"/>
    </source>
</evidence>
<evidence type="ECO:0000313" key="2">
    <source>
        <dbReference type="EMBL" id="VAW36437.1"/>
    </source>
</evidence>
<accession>A0A3B0VDT4</accession>
<name>A0A3B0VDT4_9ZZZZ</name>
<feature type="region of interest" description="Disordered" evidence="1">
    <location>
        <begin position="130"/>
        <end position="160"/>
    </location>
</feature>
<sequence length="255" mass="28261">MNKNLVIFALVVLTVLGSIWGSIANKKKMSLERQLTETVTKLQKLRQRNSREREQILGKTASLQEVLHDKENQLLNGRKELVALRKANKALESKLSGCDAAVQKLKGENAAQFKDLQSATARIDRLTSTLNKQKKQPASVGLDRTAAGVSGDQPEQRRSAQQTIDELRQRLAAANAQIVGLGKIVDEKNSAIKKTAQAMARSKVNMDVLLAKISEQKSSLQQLRAEKQELVKQLAAKDEEVANLREKNIQPPVQQ</sequence>